<keyword evidence="2" id="KW-0472">Membrane</keyword>
<name>A0AAE3NBL0_9BURK</name>
<dbReference type="Proteomes" id="UP001212602">
    <property type="component" value="Unassembled WGS sequence"/>
</dbReference>
<evidence type="ECO:0000313" key="6">
    <source>
        <dbReference type="EMBL" id="MDA7418666.1"/>
    </source>
</evidence>
<dbReference type="EMBL" id="JAQIPB010000011">
    <property type="protein sequence ID" value="MDA7418666.1"/>
    <property type="molecule type" value="Genomic_DNA"/>
</dbReference>
<dbReference type="InterPro" id="IPR051120">
    <property type="entry name" value="ABC_AA/LPS_Transport"/>
</dbReference>
<sequence length="251" mass="26422">MSALLELKGVTRRFGGLVAVNGLSLSVQAGEVVGLLGPNGSGKTTAMNLVSGALPCNGGEIVFDGRRISGLASHQIARLGVARTFQLVRVLGGMSCLENVEAGLAFRPQGLHGRAARERAQQLLERVGLGTQAVLPAGELTYIDQKRLELARALALAPRLLLLDEWLAGLNPTELQQGIALIRSLSADGLTLLLVEHVMDAVHALCTRCVVMNAGTKIADGPTREVLSDPQVIRAYLGEDENDAQAEAAHA</sequence>
<dbReference type="InterPro" id="IPR032823">
    <property type="entry name" value="BCA_ABC_TP_C"/>
</dbReference>
<evidence type="ECO:0000256" key="3">
    <source>
        <dbReference type="ARBA" id="ARBA00022741"/>
    </source>
</evidence>
<dbReference type="InterPro" id="IPR027417">
    <property type="entry name" value="P-loop_NTPase"/>
</dbReference>
<dbReference type="GO" id="GO:1903805">
    <property type="term" value="P:L-valine import across plasma membrane"/>
    <property type="evidence" value="ECO:0007669"/>
    <property type="project" value="TreeGrafter"/>
</dbReference>
<keyword evidence="3" id="KW-0547">Nucleotide-binding</keyword>
<evidence type="ECO:0000256" key="4">
    <source>
        <dbReference type="ARBA" id="ARBA00022840"/>
    </source>
</evidence>
<comment type="caution">
    <text evidence="6">The sequence shown here is derived from an EMBL/GenBank/DDBJ whole genome shotgun (WGS) entry which is preliminary data.</text>
</comment>
<dbReference type="AlphaFoldDB" id="A0AAE3NBL0"/>
<dbReference type="GO" id="GO:0005886">
    <property type="term" value="C:plasma membrane"/>
    <property type="evidence" value="ECO:0007669"/>
    <property type="project" value="TreeGrafter"/>
</dbReference>
<dbReference type="GO" id="GO:1903806">
    <property type="term" value="P:L-isoleucine import across plasma membrane"/>
    <property type="evidence" value="ECO:0007669"/>
    <property type="project" value="TreeGrafter"/>
</dbReference>
<gene>
    <name evidence="6" type="ORF">PGB34_20025</name>
</gene>
<reference evidence="6" key="1">
    <citation type="submission" date="2023-01" db="EMBL/GenBank/DDBJ databases">
        <title>Xenophilus mangrovi sp. nov., isolated from soil of Mangrove nature reserve.</title>
        <authorList>
            <person name="Xu S."/>
            <person name="Liu Z."/>
            <person name="Xu Y."/>
        </authorList>
    </citation>
    <scope>NUCLEOTIDE SEQUENCE</scope>
    <source>
        <strain evidence="6">YW8</strain>
    </source>
</reference>
<dbReference type="InterPro" id="IPR003593">
    <property type="entry name" value="AAA+_ATPase"/>
</dbReference>
<dbReference type="SUPFAM" id="SSF52540">
    <property type="entry name" value="P-loop containing nucleoside triphosphate hydrolases"/>
    <property type="match status" value="1"/>
</dbReference>
<dbReference type="GO" id="GO:0042941">
    <property type="term" value="P:D-alanine transmembrane transport"/>
    <property type="evidence" value="ECO:0007669"/>
    <property type="project" value="TreeGrafter"/>
</dbReference>
<dbReference type="GO" id="GO:0015192">
    <property type="term" value="F:L-phenylalanine transmembrane transporter activity"/>
    <property type="evidence" value="ECO:0007669"/>
    <property type="project" value="TreeGrafter"/>
</dbReference>
<dbReference type="Pfam" id="PF12399">
    <property type="entry name" value="BCA_ABC_TP_C"/>
    <property type="match status" value="1"/>
</dbReference>
<dbReference type="RefSeq" id="WP_271429878.1">
    <property type="nucleotide sequence ID" value="NZ_JAQIPB010000011.1"/>
</dbReference>
<dbReference type="GO" id="GO:0015808">
    <property type="term" value="P:L-alanine transport"/>
    <property type="evidence" value="ECO:0007669"/>
    <property type="project" value="TreeGrafter"/>
</dbReference>
<dbReference type="Pfam" id="PF00005">
    <property type="entry name" value="ABC_tran"/>
    <property type="match status" value="1"/>
</dbReference>
<dbReference type="InterPro" id="IPR003439">
    <property type="entry name" value="ABC_transporter-like_ATP-bd"/>
</dbReference>
<evidence type="ECO:0000256" key="1">
    <source>
        <dbReference type="ARBA" id="ARBA00022448"/>
    </source>
</evidence>
<dbReference type="PANTHER" id="PTHR45772:SF7">
    <property type="entry name" value="AMINO ACID ABC TRANSPORTER ATP-BINDING PROTEIN"/>
    <property type="match status" value="1"/>
</dbReference>
<dbReference type="SMART" id="SM00382">
    <property type="entry name" value="AAA"/>
    <property type="match status" value="1"/>
</dbReference>
<keyword evidence="2" id="KW-1003">Cell membrane</keyword>
<dbReference type="PANTHER" id="PTHR45772">
    <property type="entry name" value="CONSERVED COMPONENT OF ABC TRANSPORTER FOR NATURAL AMINO ACIDS-RELATED"/>
    <property type="match status" value="1"/>
</dbReference>
<dbReference type="GO" id="GO:0005304">
    <property type="term" value="F:L-valine transmembrane transporter activity"/>
    <property type="evidence" value="ECO:0007669"/>
    <property type="project" value="TreeGrafter"/>
</dbReference>
<organism evidence="6 7">
    <name type="scientific">Xenophilus arseniciresistens</name>
    <dbReference type="NCBI Taxonomy" id="1283306"/>
    <lineage>
        <taxon>Bacteria</taxon>
        <taxon>Pseudomonadati</taxon>
        <taxon>Pseudomonadota</taxon>
        <taxon>Betaproteobacteria</taxon>
        <taxon>Burkholderiales</taxon>
        <taxon>Comamonadaceae</taxon>
        <taxon>Xenophilus</taxon>
    </lineage>
</organism>
<keyword evidence="7" id="KW-1185">Reference proteome</keyword>
<feature type="domain" description="ABC transporter" evidence="5">
    <location>
        <begin position="5"/>
        <end position="239"/>
    </location>
</feature>
<evidence type="ECO:0000259" key="5">
    <source>
        <dbReference type="PROSITE" id="PS50893"/>
    </source>
</evidence>
<dbReference type="PROSITE" id="PS50893">
    <property type="entry name" value="ABC_TRANSPORTER_2"/>
    <property type="match status" value="1"/>
</dbReference>
<dbReference type="Gene3D" id="3.40.50.300">
    <property type="entry name" value="P-loop containing nucleotide triphosphate hydrolases"/>
    <property type="match status" value="1"/>
</dbReference>
<accession>A0AAE3NBL0</accession>
<keyword evidence="4 6" id="KW-0067">ATP-binding</keyword>
<protein>
    <submittedName>
        <fullName evidence="6">ATP-binding cassette domain-containing protein</fullName>
    </submittedName>
</protein>
<evidence type="ECO:0000313" key="7">
    <source>
        <dbReference type="Proteomes" id="UP001212602"/>
    </source>
</evidence>
<keyword evidence="1" id="KW-0813">Transport</keyword>
<evidence type="ECO:0000256" key="2">
    <source>
        <dbReference type="ARBA" id="ARBA00022475"/>
    </source>
</evidence>
<dbReference type="GO" id="GO:0005524">
    <property type="term" value="F:ATP binding"/>
    <property type="evidence" value="ECO:0007669"/>
    <property type="project" value="UniProtKB-KW"/>
</dbReference>
<dbReference type="GO" id="GO:0015188">
    <property type="term" value="F:L-isoleucine transmembrane transporter activity"/>
    <property type="evidence" value="ECO:0007669"/>
    <property type="project" value="TreeGrafter"/>
</dbReference>
<dbReference type="GO" id="GO:0016887">
    <property type="term" value="F:ATP hydrolysis activity"/>
    <property type="evidence" value="ECO:0007669"/>
    <property type="project" value="InterPro"/>
</dbReference>
<proteinExistence type="predicted"/>